<keyword evidence="3" id="KW-1185">Reference proteome</keyword>
<name>K0SS93_THAOC</name>
<evidence type="ECO:0000313" key="3">
    <source>
        <dbReference type="Proteomes" id="UP000266841"/>
    </source>
</evidence>
<gene>
    <name evidence="2" type="ORF">THAOC_10595</name>
</gene>
<reference evidence="2 3" key="1">
    <citation type="journal article" date="2012" name="Genome Biol.">
        <title>Genome and low-iron response of an oceanic diatom adapted to chronic iron limitation.</title>
        <authorList>
            <person name="Lommer M."/>
            <person name="Specht M."/>
            <person name="Roy A.S."/>
            <person name="Kraemer L."/>
            <person name="Andreson R."/>
            <person name="Gutowska M.A."/>
            <person name="Wolf J."/>
            <person name="Bergner S.V."/>
            <person name="Schilhabel M.B."/>
            <person name="Klostermeier U.C."/>
            <person name="Beiko R.G."/>
            <person name="Rosenstiel P."/>
            <person name="Hippler M."/>
            <person name="Laroche J."/>
        </authorList>
    </citation>
    <scope>NUCLEOTIDE SEQUENCE [LARGE SCALE GENOMIC DNA]</scope>
    <source>
        <strain evidence="2 3">CCMP1005</strain>
    </source>
</reference>
<feature type="non-terminal residue" evidence="2">
    <location>
        <position position="324"/>
    </location>
</feature>
<dbReference type="Proteomes" id="UP000266841">
    <property type="component" value="Unassembled WGS sequence"/>
</dbReference>
<feature type="region of interest" description="Disordered" evidence="1">
    <location>
        <begin position="1"/>
        <end position="55"/>
    </location>
</feature>
<feature type="compositionally biased region" description="Basic residues" evidence="1">
    <location>
        <begin position="178"/>
        <end position="187"/>
    </location>
</feature>
<comment type="caution">
    <text evidence="2">The sequence shown here is derived from an EMBL/GenBank/DDBJ whole genome shotgun (WGS) entry which is preliminary data.</text>
</comment>
<organism evidence="2 3">
    <name type="scientific">Thalassiosira oceanica</name>
    <name type="common">Marine diatom</name>
    <dbReference type="NCBI Taxonomy" id="159749"/>
    <lineage>
        <taxon>Eukaryota</taxon>
        <taxon>Sar</taxon>
        <taxon>Stramenopiles</taxon>
        <taxon>Ochrophyta</taxon>
        <taxon>Bacillariophyta</taxon>
        <taxon>Coscinodiscophyceae</taxon>
        <taxon>Thalassiosirophycidae</taxon>
        <taxon>Thalassiosirales</taxon>
        <taxon>Thalassiosiraceae</taxon>
        <taxon>Thalassiosira</taxon>
    </lineage>
</organism>
<evidence type="ECO:0000313" key="2">
    <source>
        <dbReference type="EMBL" id="EJK68245.1"/>
    </source>
</evidence>
<feature type="region of interest" description="Disordered" evidence="1">
    <location>
        <begin position="175"/>
        <end position="218"/>
    </location>
</feature>
<accession>K0SS93</accession>
<sequence>MPKDSTAPIAERARAMADINRPPAALLPLGGRDGHDATGAAAATETRTSPSVFPALGPLSPLAGTLERPLALALSMYSNSPTAGPADESLTTEARTDMSEPSGPSPSSPDGDDHAAGGDRLMEVADGPRTDGTDTLPASGFCPLFSDGLPANFQAQPALLALASLAEGNDEDADAHLKRNNGRRKIAKASAGGRQGKKMSPYRSYQAGQMRRQAKEQRHQKMKAAETSATLGEAQISTTLPPPLALRPARRGFSGAAPSLGAASLAATRSHFSMHHGTPLSSIREKDAKEHEQAADQAEGAERVFGLVGDVEVREGVAGGRGRR</sequence>
<feature type="region of interest" description="Disordered" evidence="1">
    <location>
        <begin position="273"/>
        <end position="302"/>
    </location>
</feature>
<dbReference type="AlphaFoldDB" id="K0SS93"/>
<feature type="compositionally biased region" description="Basic and acidic residues" evidence="1">
    <location>
        <begin position="111"/>
        <end position="132"/>
    </location>
</feature>
<protein>
    <submittedName>
        <fullName evidence="2">Uncharacterized protein</fullName>
    </submittedName>
</protein>
<dbReference type="EMBL" id="AGNL01011703">
    <property type="protein sequence ID" value="EJK68245.1"/>
    <property type="molecule type" value="Genomic_DNA"/>
</dbReference>
<evidence type="ECO:0000256" key="1">
    <source>
        <dbReference type="SAM" id="MobiDB-lite"/>
    </source>
</evidence>
<feature type="region of interest" description="Disordered" evidence="1">
    <location>
        <begin position="80"/>
        <end position="135"/>
    </location>
</feature>
<feature type="compositionally biased region" description="Basic and acidic residues" evidence="1">
    <location>
        <begin position="283"/>
        <end position="294"/>
    </location>
</feature>
<proteinExistence type="predicted"/>
<feature type="compositionally biased region" description="Low complexity" evidence="1">
    <location>
        <begin position="37"/>
        <end position="48"/>
    </location>
</feature>